<reference evidence="3" key="1">
    <citation type="submission" date="2020-04" db="EMBL/GenBank/DDBJ databases">
        <authorList>
            <person name="Chiriac C."/>
            <person name="Salcher M."/>
            <person name="Ghai R."/>
            <person name="Kavagutti S V."/>
        </authorList>
    </citation>
    <scope>NUCLEOTIDE SEQUENCE</scope>
</reference>
<sequence>MSKQNETHMIYGVRYDIWYDRAGCSWVVQVKDADGDQVGSAQYAPTRDLALIYAGLEAARPTTLDR</sequence>
<dbReference type="EMBL" id="LR796793">
    <property type="protein sequence ID" value="CAB4166426.1"/>
    <property type="molecule type" value="Genomic_DNA"/>
</dbReference>
<name>A0A6J5P8T6_9CAUD</name>
<evidence type="ECO:0000313" key="1">
    <source>
        <dbReference type="EMBL" id="CAB4136790.1"/>
    </source>
</evidence>
<dbReference type="EMBL" id="LR796565">
    <property type="protein sequence ID" value="CAB4151442.1"/>
    <property type="molecule type" value="Genomic_DNA"/>
</dbReference>
<evidence type="ECO:0000313" key="2">
    <source>
        <dbReference type="EMBL" id="CAB4151442.1"/>
    </source>
</evidence>
<dbReference type="EMBL" id="LR796324">
    <property type="protein sequence ID" value="CAB4136790.1"/>
    <property type="molecule type" value="Genomic_DNA"/>
</dbReference>
<gene>
    <name evidence="1" type="ORF">UFOVP305_28</name>
    <name evidence="2" type="ORF">UFOVP593_17</name>
    <name evidence="3" type="ORF">UFOVP842_27</name>
</gene>
<proteinExistence type="predicted"/>
<evidence type="ECO:0000313" key="3">
    <source>
        <dbReference type="EMBL" id="CAB4166426.1"/>
    </source>
</evidence>
<accession>A0A6J5P8T6</accession>
<organism evidence="3">
    <name type="scientific">uncultured Caudovirales phage</name>
    <dbReference type="NCBI Taxonomy" id="2100421"/>
    <lineage>
        <taxon>Viruses</taxon>
        <taxon>Duplodnaviria</taxon>
        <taxon>Heunggongvirae</taxon>
        <taxon>Uroviricota</taxon>
        <taxon>Caudoviricetes</taxon>
        <taxon>Peduoviridae</taxon>
        <taxon>Maltschvirus</taxon>
        <taxon>Maltschvirus maltsch</taxon>
    </lineage>
</organism>
<protein>
    <submittedName>
        <fullName evidence="3">Uncharacterized protein</fullName>
    </submittedName>
</protein>